<keyword evidence="1" id="KW-0677">Repeat</keyword>
<organism evidence="3 4">
    <name type="scientific">Amedibacterium intestinale</name>
    <dbReference type="NCBI Taxonomy" id="2583452"/>
    <lineage>
        <taxon>Bacteria</taxon>
        <taxon>Bacillati</taxon>
        <taxon>Bacillota</taxon>
        <taxon>Erysipelotrichia</taxon>
        <taxon>Erysipelotrichales</taxon>
        <taxon>Erysipelotrichaceae</taxon>
        <taxon>Amedibacterium</taxon>
    </lineage>
</organism>
<protein>
    <submittedName>
        <fullName evidence="3">Transcriptional regulator</fullName>
    </submittedName>
</protein>
<dbReference type="Proteomes" id="UP000464754">
    <property type="component" value="Chromosome"/>
</dbReference>
<dbReference type="Pfam" id="PF03123">
    <property type="entry name" value="CAT_RBD"/>
    <property type="match status" value="1"/>
</dbReference>
<dbReference type="PROSITE" id="PS51372">
    <property type="entry name" value="PRD_2"/>
    <property type="match status" value="2"/>
</dbReference>
<dbReference type="SMART" id="SM01061">
    <property type="entry name" value="CAT_RBD"/>
    <property type="match status" value="1"/>
</dbReference>
<dbReference type="Pfam" id="PF00874">
    <property type="entry name" value="PRD"/>
    <property type="match status" value="2"/>
</dbReference>
<dbReference type="PANTHER" id="PTHR30185">
    <property type="entry name" value="CRYPTIC BETA-GLUCOSIDE BGL OPERON ANTITERMINATOR"/>
    <property type="match status" value="1"/>
</dbReference>
<evidence type="ECO:0000256" key="1">
    <source>
        <dbReference type="ARBA" id="ARBA00022737"/>
    </source>
</evidence>
<dbReference type="SUPFAM" id="SSF63520">
    <property type="entry name" value="PTS-regulatory domain, PRD"/>
    <property type="match status" value="2"/>
</dbReference>
<accession>A0A6N4TJP3</accession>
<dbReference type="Gene3D" id="2.30.24.10">
    <property type="entry name" value="CAT RNA-binding domain"/>
    <property type="match status" value="1"/>
</dbReference>
<dbReference type="EMBL" id="AP019695">
    <property type="protein sequence ID" value="BBK23033.1"/>
    <property type="molecule type" value="Genomic_DNA"/>
</dbReference>
<evidence type="ECO:0000259" key="2">
    <source>
        <dbReference type="PROSITE" id="PS51372"/>
    </source>
</evidence>
<feature type="domain" description="PRD" evidence="2">
    <location>
        <begin position="167"/>
        <end position="277"/>
    </location>
</feature>
<dbReference type="InterPro" id="IPR036634">
    <property type="entry name" value="PRD_sf"/>
</dbReference>
<dbReference type="GO" id="GO:0003723">
    <property type="term" value="F:RNA binding"/>
    <property type="evidence" value="ECO:0007669"/>
    <property type="project" value="InterPro"/>
</dbReference>
<dbReference type="InterPro" id="IPR036650">
    <property type="entry name" value="CAT_RNA-bd_dom_sf"/>
</dbReference>
<proteinExistence type="predicted"/>
<dbReference type="InterPro" id="IPR004341">
    <property type="entry name" value="CAT_RNA-bd_dom"/>
</dbReference>
<dbReference type="RefSeq" id="WP_163052148.1">
    <property type="nucleotide sequence ID" value="NZ_AP019695.1"/>
</dbReference>
<dbReference type="PANTHER" id="PTHR30185:SF15">
    <property type="entry name" value="CRYPTIC BETA-GLUCOSIDE BGL OPERON ANTITERMINATOR"/>
    <property type="match status" value="1"/>
</dbReference>
<feature type="domain" description="PRD" evidence="2">
    <location>
        <begin position="61"/>
        <end position="166"/>
    </location>
</feature>
<dbReference type="InterPro" id="IPR050661">
    <property type="entry name" value="BglG_antiterminators"/>
</dbReference>
<sequence>MRVVKKINNNVAICVDNNHHELVAFGNGIGFPKTPYELKDLSKIKRTFYGVNAAYFNLLNEIPEDIFEISAKIIDFAKVKIDKEFNPNIVFTLADHIHFAIERYKKNVKIKIPLEYDLQCFYENEMYVAEKAINYINKVKNIHLNKNEAVGIALHFINAENIQKDKQEEYDDDKIIASITEIIETDFNIQINRKGFNYSRFISHLHYLLKRKNEKMSLNSENKKLFESMKEEFKDSYECVSHIAEYFKTTLQWNPSEEELLYLMLHINRLCAREDCYR</sequence>
<dbReference type="SUPFAM" id="SSF50151">
    <property type="entry name" value="SacY-like RNA-binding domain"/>
    <property type="match status" value="1"/>
</dbReference>
<evidence type="ECO:0000313" key="4">
    <source>
        <dbReference type="Proteomes" id="UP000464754"/>
    </source>
</evidence>
<dbReference type="AlphaFoldDB" id="A0A6N4TJP3"/>
<evidence type="ECO:0000313" key="3">
    <source>
        <dbReference type="EMBL" id="BBK23033.1"/>
    </source>
</evidence>
<reference evidence="4" key="1">
    <citation type="submission" date="2019-05" db="EMBL/GenBank/DDBJ databases">
        <title>Complete genome sequencing of Absiella argi strain JCM 30884.</title>
        <authorList>
            <person name="Sakamoto M."/>
            <person name="Murakami T."/>
            <person name="Mori H."/>
        </authorList>
    </citation>
    <scope>NUCLEOTIDE SEQUENCE [LARGE SCALE GENOMIC DNA]</scope>
    <source>
        <strain evidence="4">JCM 30884</strain>
    </source>
</reference>
<dbReference type="Gene3D" id="1.10.1790.10">
    <property type="entry name" value="PRD domain"/>
    <property type="match status" value="2"/>
</dbReference>
<dbReference type="InterPro" id="IPR011608">
    <property type="entry name" value="PRD"/>
</dbReference>
<dbReference type="KEGG" id="aarg:Aargi30884_19360"/>
<dbReference type="GO" id="GO:0006355">
    <property type="term" value="P:regulation of DNA-templated transcription"/>
    <property type="evidence" value="ECO:0007669"/>
    <property type="project" value="InterPro"/>
</dbReference>
<name>A0A6N4TJP3_9FIRM</name>
<keyword evidence="4" id="KW-1185">Reference proteome</keyword>
<gene>
    <name evidence="3" type="primary">bglG1_1</name>
    <name evidence="3" type="ORF">Aargi30884_19360</name>
</gene>